<comment type="caution">
    <text evidence="6">The sequence shown here is derived from an EMBL/GenBank/DDBJ whole genome shotgun (WGS) entry which is preliminary data.</text>
</comment>
<dbReference type="InterPro" id="IPR050763">
    <property type="entry name" value="ABC_transporter_ATP-binding"/>
</dbReference>
<keyword evidence="4 6" id="KW-0067">ATP-binding</keyword>
<dbReference type="PROSITE" id="PS00211">
    <property type="entry name" value="ABC_TRANSPORTER_1"/>
    <property type="match status" value="1"/>
</dbReference>
<keyword evidence="3" id="KW-0547">Nucleotide-binding</keyword>
<dbReference type="InterPro" id="IPR027417">
    <property type="entry name" value="P-loop_NTPase"/>
</dbReference>
<evidence type="ECO:0000313" key="7">
    <source>
        <dbReference type="Proteomes" id="UP001595279"/>
    </source>
</evidence>
<dbReference type="InterPro" id="IPR025302">
    <property type="entry name" value="DrrA1/2-like_C"/>
</dbReference>
<dbReference type="EMBL" id="JBHRSA010000057">
    <property type="protein sequence ID" value="MFC3041727.1"/>
    <property type="molecule type" value="Genomic_DNA"/>
</dbReference>
<dbReference type="SMART" id="SM00382">
    <property type="entry name" value="AAA"/>
    <property type="match status" value="1"/>
</dbReference>
<dbReference type="CDD" id="cd03230">
    <property type="entry name" value="ABC_DR_subfamily_A"/>
    <property type="match status" value="1"/>
</dbReference>
<dbReference type="Pfam" id="PF13732">
    <property type="entry name" value="DrrA1-3_C"/>
    <property type="match status" value="1"/>
</dbReference>
<evidence type="ECO:0000259" key="5">
    <source>
        <dbReference type="PROSITE" id="PS50893"/>
    </source>
</evidence>
<evidence type="ECO:0000256" key="2">
    <source>
        <dbReference type="ARBA" id="ARBA00022448"/>
    </source>
</evidence>
<gene>
    <name evidence="6" type="ORF">ACFOGI_15900</name>
</gene>
<name>A0ABV7CZB5_9BACI</name>
<organism evidence="6 7">
    <name type="scientific">Virgibacillus xinjiangensis</name>
    <dbReference type="NCBI Taxonomy" id="393090"/>
    <lineage>
        <taxon>Bacteria</taxon>
        <taxon>Bacillati</taxon>
        <taxon>Bacillota</taxon>
        <taxon>Bacilli</taxon>
        <taxon>Bacillales</taxon>
        <taxon>Bacillaceae</taxon>
        <taxon>Virgibacillus</taxon>
    </lineage>
</organism>
<dbReference type="Pfam" id="PF00005">
    <property type="entry name" value="ABC_tran"/>
    <property type="match status" value="1"/>
</dbReference>
<dbReference type="InterPro" id="IPR003593">
    <property type="entry name" value="AAA+_ATPase"/>
</dbReference>
<dbReference type="InterPro" id="IPR017871">
    <property type="entry name" value="ABC_transporter-like_CS"/>
</dbReference>
<feature type="domain" description="ABC transporter" evidence="5">
    <location>
        <begin position="4"/>
        <end position="229"/>
    </location>
</feature>
<dbReference type="Proteomes" id="UP001595279">
    <property type="component" value="Unassembled WGS sequence"/>
</dbReference>
<dbReference type="Gene3D" id="3.40.50.300">
    <property type="entry name" value="P-loop containing nucleotide triphosphate hydrolases"/>
    <property type="match status" value="1"/>
</dbReference>
<evidence type="ECO:0000256" key="1">
    <source>
        <dbReference type="ARBA" id="ARBA00005417"/>
    </source>
</evidence>
<evidence type="ECO:0000256" key="3">
    <source>
        <dbReference type="ARBA" id="ARBA00022741"/>
    </source>
</evidence>
<protein>
    <submittedName>
        <fullName evidence="6">ATP-binding cassette domain-containing protein</fullName>
    </submittedName>
</protein>
<dbReference type="SUPFAM" id="SSF52540">
    <property type="entry name" value="P-loop containing nucleoside triphosphate hydrolases"/>
    <property type="match status" value="1"/>
</dbReference>
<dbReference type="PANTHER" id="PTHR42711:SF5">
    <property type="entry name" value="ABC TRANSPORTER ATP-BINDING PROTEIN NATA"/>
    <property type="match status" value="1"/>
</dbReference>
<dbReference type="PROSITE" id="PS50893">
    <property type="entry name" value="ABC_TRANSPORTER_2"/>
    <property type="match status" value="1"/>
</dbReference>
<dbReference type="InterPro" id="IPR003439">
    <property type="entry name" value="ABC_transporter-like_ATP-bd"/>
</dbReference>
<dbReference type="GO" id="GO:0005524">
    <property type="term" value="F:ATP binding"/>
    <property type="evidence" value="ECO:0007669"/>
    <property type="project" value="UniProtKB-KW"/>
</dbReference>
<accession>A0ABV7CZB5</accession>
<dbReference type="RefSeq" id="WP_390274721.1">
    <property type="nucleotide sequence ID" value="NZ_JBHRSA010000057.1"/>
</dbReference>
<keyword evidence="2" id="KW-0813">Transport</keyword>
<evidence type="ECO:0000313" key="6">
    <source>
        <dbReference type="EMBL" id="MFC3041727.1"/>
    </source>
</evidence>
<sequence length="302" mass="33768">MSLLTISNLTKKFGNFTALDGLNMEVEKGEIYGFIGPNGAGKSTTIRVLLGMLKATSGRAQIFGKDVWKNAVDIHRKISYVPGDVKLWPNLTGGEVIDMFVRLHGGRADHRRSELMERFDFDPSKKCRTYSKGNRQKVALIAAFCVHAELYILDEPTSGLDPLMESVFQDCVQELKQEGKSILLSSHILSEVEKLCDRVGIIRQGSMIESGTLEELRHLRGTNLSVETREPATFLEQMEGVHDIKKNGHTLSLQVDQEAMEQVMKQLSSLGIISLESRPPTLEDLFMRHYHHKEKLQSGGGS</sequence>
<evidence type="ECO:0000256" key="4">
    <source>
        <dbReference type="ARBA" id="ARBA00022840"/>
    </source>
</evidence>
<comment type="similarity">
    <text evidence="1">Belongs to the ABC transporter superfamily.</text>
</comment>
<reference evidence="7" key="1">
    <citation type="journal article" date="2019" name="Int. J. Syst. Evol. Microbiol.">
        <title>The Global Catalogue of Microorganisms (GCM) 10K type strain sequencing project: providing services to taxonomists for standard genome sequencing and annotation.</title>
        <authorList>
            <consortium name="The Broad Institute Genomics Platform"/>
            <consortium name="The Broad Institute Genome Sequencing Center for Infectious Disease"/>
            <person name="Wu L."/>
            <person name="Ma J."/>
        </authorList>
    </citation>
    <scope>NUCLEOTIDE SEQUENCE [LARGE SCALE GENOMIC DNA]</scope>
    <source>
        <strain evidence="7">KCTC 13128</strain>
    </source>
</reference>
<proteinExistence type="inferred from homology"/>
<dbReference type="PANTHER" id="PTHR42711">
    <property type="entry name" value="ABC TRANSPORTER ATP-BINDING PROTEIN"/>
    <property type="match status" value="1"/>
</dbReference>
<keyword evidence="7" id="KW-1185">Reference proteome</keyword>